<keyword evidence="2" id="KW-1185">Reference proteome</keyword>
<accession>D4XWD4</accession>
<gene>
    <name evidence="1" type="ORF">MALL_0496</name>
</gene>
<proteinExistence type="predicted"/>
<dbReference type="AlphaFoldDB" id="D4XWD4"/>
<reference evidence="1 2" key="1">
    <citation type="submission" date="2010-03" db="EMBL/GenBank/DDBJ databases">
        <authorList>
            <person name="Glass J.I."/>
            <person name="Benders G.A."/>
            <person name="Durkin A.S."/>
            <person name="Farmerie W.G."/>
            <person name="Hlavinka K."/>
            <person name="Hostetler J."/>
            <person name="Jackson J."/>
            <person name="May M.A."/>
            <person name="Miller R.H."/>
            <person name="Paralanov V."/>
            <person name="Radune D."/>
            <person name="Szczypinski B."/>
            <person name="Brown D.R."/>
        </authorList>
    </citation>
    <scope>NUCLEOTIDE SEQUENCE [LARGE SCALE GENOMIC DNA]</scope>
    <source>
        <strain evidence="1 2">A21JP2</strain>
    </source>
</reference>
<protein>
    <submittedName>
        <fullName evidence="1">Conserved domain protein</fullName>
    </submittedName>
</protein>
<name>D4XWD4_9BACT</name>
<sequence length="51" mass="5979">MSGNVNTIFDRHIFTYNANGDLTILNKKKYNKLTTHDVEEIEKYSKIKKGF</sequence>
<organism evidence="1 2">
    <name type="scientific">Mycoplasmopsis alligatoris A21JP2</name>
    <dbReference type="NCBI Taxonomy" id="747682"/>
    <lineage>
        <taxon>Bacteria</taxon>
        <taxon>Bacillati</taxon>
        <taxon>Mycoplasmatota</taxon>
        <taxon>Mycoplasmoidales</taxon>
        <taxon>Metamycoplasmataceae</taxon>
        <taxon>Mycoplasmopsis</taxon>
    </lineage>
</organism>
<evidence type="ECO:0000313" key="1">
    <source>
        <dbReference type="EMBL" id="EFF41280.1"/>
    </source>
</evidence>
<evidence type="ECO:0000313" key="2">
    <source>
        <dbReference type="Proteomes" id="UP000004757"/>
    </source>
</evidence>
<dbReference type="EMBL" id="ADNC01000027">
    <property type="protein sequence ID" value="EFF41280.1"/>
    <property type="molecule type" value="Genomic_DNA"/>
</dbReference>
<dbReference type="RefSeq" id="WP_005683909.1">
    <property type="nucleotide sequence ID" value="NZ_ADNC01000027.1"/>
</dbReference>
<comment type="caution">
    <text evidence="1">The sequence shown here is derived from an EMBL/GenBank/DDBJ whole genome shotgun (WGS) entry which is preliminary data.</text>
</comment>
<dbReference type="Proteomes" id="UP000004757">
    <property type="component" value="Unassembled WGS sequence"/>
</dbReference>